<evidence type="ECO:0000256" key="1">
    <source>
        <dbReference type="ARBA" id="ARBA00004886"/>
    </source>
</evidence>
<dbReference type="UniPathway" id="UPA00539"/>
<comment type="pathway">
    <text evidence="1">Cofactor biosynthesis; pyrroloquinoline quinone biosynthesis.</text>
</comment>
<comment type="subunit">
    <text evidence="2">Monomer. Interacts with PqqE.</text>
</comment>
<dbReference type="Pfam" id="PF05402">
    <property type="entry name" value="PqqD"/>
    <property type="match status" value="1"/>
</dbReference>
<protein>
    <submittedName>
        <fullName evidence="4">Pyrroloquinoline quinone biosynthesis protein D</fullName>
    </submittedName>
</protein>
<dbReference type="Proteomes" id="UP000198599">
    <property type="component" value="Unassembled WGS sequence"/>
</dbReference>
<evidence type="ECO:0000256" key="3">
    <source>
        <dbReference type="ARBA" id="ARBA00022905"/>
    </source>
</evidence>
<dbReference type="Gene3D" id="1.10.10.1150">
    <property type="entry name" value="Coenzyme PQQ synthesis protein D (PqqD)"/>
    <property type="match status" value="1"/>
</dbReference>
<dbReference type="GO" id="GO:0018189">
    <property type="term" value="P:pyrroloquinoline quinone biosynthetic process"/>
    <property type="evidence" value="ECO:0007669"/>
    <property type="project" value="UniProtKB-UniPathway"/>
</dbReference>
<name>A0A1I4ZP78_9RHOB</name>
<dbReference type="STRING" id="1005928.SAMN04487859_10410"/>
<dbReference type="EMBL" id="FOVP01000004">
    <property type="protein sequence ID" value="SFN52076.1"/>
    <property type="molecule type" value="Genomic_DNA"/>
</dbReference>
<dbReference type="InterPro" id="IPR041881">
    <property type="entry name" value="PqqD_sf"/>
</dbReference>
<keyword evidence="5" id="KW-1185">Reference proteome</keyword>
<evidence type="ECO:0000313" key="5">
    <source>
        <dbReference type="Proteomes" id="UP000198599"/>
    </source>
</evidence>
<dbReference type="AlphaFoldDB" id="A0A1I4ZP78"/>
<keyword evidence="3" id="KW-0884">PQQ biosynthesis</keyword>
<dbReference type="GO" id="GO:0048038">
    <property type="term" value="F:quinone binding"/>
    <property type="evidence" value="ECO:0007669"/>
    <property type="project" value="InterPro"/>
</dbReference>
<dbReference type="InterPro" id="IPR022479">
    <property type="entry name" value="PqqD_bac"/>
</dbReference>
<proteinExistence type="predicted"/>
<sequence length="90" mass="10174">MTPEGTPYLPRGVRLHFDKVRDNWVLLAPERTIRLDPIGHAILSRVDGKTTLAAIAADLSETFKAPLEDVTRDSTEFLQELANRRFLEVT</sequence>
<reference evidence="5" key="1">
    <citation type="submission" date="2016-10" db="EMBL/GenBank/DDBJ databases">
        <authorList>
            <person name="Varghese N."/>
            <person name="Submissions S."/>
        </authorList>
    </citation>
    <scope>NUCLEOTIDE SEQUENCE [LARGE SCALE GENOMIC DNA]</scope>
    <source>
        <strain evidence="5">DSM 28463</strain>
    </source>
</reference>
<evidence type="ECO:0000256" key="2">
    <source>
        <dbReference type="ARBA" id="ARBA00011741"/>
    </source>
</evidence>
<organism evidence="4 5">
    <name type="scientific">Roseovarius lutimaris</name>
    <dbReference type="NCBI Taxonomy" id="1005928"/>
    <lineage>
        <taxon>Bacteria</taxon>
        <taxon>Pseudomonadati</taxon>
        <taxon>Pseudomonadota</taxon>
        <taxon>Alphaproteobacteria</taxon>
        <taxon>Rhodobacterales</taxon>
        <taxon>Roseobacteraceae</taxon>
        <taxon>Roseovarius</taxon>
    </lineage>
</organism>
<dbReference type="OrthoDB" id="7995890at2"/>
<dbReference type="NCBIfam" id="TIGR03859">
    <property type="entry name" value="PQQ_PqqD"/>
    <property type="match status" value="1"/>
</dbReference>
<dbReference type="RefSeq" id="WP_092835147.1">
    <property type="nucleotide sequence ID" value="NZ_FOVP01000004.1"/>
</dbReference>
<gene>
    <name evidence="4" type="ORF">SAMN04487859_10410</name>
</gene>
<dbReference type="InterPro" id="IPR008792">
    <property type="entry name" value="PQQD"/>
</dbReference>
<evidence type="ECO:0000313" key="4">
    <source>
        <dbReference type="EMBL" id="SFN52076.1"/>
    </source>
</evidence>
<accession>A0A1I4ZP78</accession>